<gene>
    <name evidence="1" type="ORF">Mal48_44710</name>
</gene>
<dbReference type="KEGG" id="tpol:Mal48_44710"/>
<name>A0A517QU74_9PLAN</name>
<proteinExistence type="predicted"/>
<dbReference type="OrthoDB" id="285058at2"/>
<evidence type="ECO:0000313" key="2">
    <source>
        <dbReference type="Proteomes" id="UP000315724"/>
    </source>
</evidence>
<dbReference type="AlphaFoldDB" id="A0A517QU74"/>
<accession>A0A517QU74</accession>
<keyword evidence="2" id="KW-1185">Reference proteome</keyword>
<reference evidence="1 2" key="1">
    <citation type="submission" date="2019-02" db="EMBL/GenBank/DDBJ databases">
        <title>Deep-cultivation of Planctomycetes and their phenomic and genomic characterization uncovers novel biology.</title>
        <authorList>
            <person name="Wiegand S."/>
            <person name="Jogler M."/>
            <person name="Boedeker C."/>
            <person name="Pinto D."/>
            <person name="Vollmers J."/>
            <person name="Rivas-Marin E."/>
            <person name="Kohn T."/>
            <person name="Peeters S.H."/>
            <person name="Heuer A."/>
            <person name="Rast P."/>
            <person name="Oberbeckmann S."/>
            <person name="Bunk B."/>
            <person name="Jeske O."/>
            <person name="Meyerdierks A."/>
            <person name="Storesund J.E."/>
            <person name="Kallscheuer N."/>
            <person name="Luecker S."/>
            <person name="Lage O.M."/>
            <person name="Pohl T."/>
            <person name="Merkel B.J."/>
            <person name="Hornburger P."/>
            <person name="Mueller R.-W."/>
            <person name="Bruemmer F."/>
            <person name="Labrenz M."/>
            <person name="Spormann A.M."/>
            <person name="Op den Camp H."/>
            <person name="Overmann J."/>
            <person name="Amann R."/>
            <person name="Jetten M.S.M."/>
            <person name="Mascher T."/>
            <person name="Medema M.H."/>
            <person name="Devos D.P."/>
            <person name="Kaster A.-K."/>
            <person name="Ovreas L."/>
            <person name="Rohde M."/>
            <person name="Galperin M.Y."/>
            <person name="Jogler C."/>
        </authorList>
    </citation>
    <scope>NUCLEOTIDE SEQUENCE [LARGE SCALE GENOMIC DNA]</scope>
    <source>
        <strain evidence="1 2">Mal48</strain>
    </source>
</reference>
<evidence type="ECO:0000313" key="1">
    <source>
        <dbReference type="EMBL" id="QDT35195.1"/>
    </source>
</evidence>
<dbReference type="RefSeq" id="WP_145204355.1">
    <property type="nucleotide sequence ID" value="NZ_CP036267.1"/>
</dbReference>
<organism evidence="1 2">
    <name type="scientific">Thalassoglobus polymorphus</name>
    <dbReference type="NCBI Taxonomy" id="2527994"/>
    <lineage>
        <taxon>Bacteria</taxon>
        <taxon>Pseudomonadati</taxon>
        <taxon>Planctomycetota</taxon>
        <taxon>Planctomycetia</taxon>
        <taxon>Planctomycetales</taxon>
        <taxon>Planctomycetaceae</taxon>
        <taxon>Thalassoglobus</taxon>
    </lineage>
</organism>
<dbReference type="Proteomes" id="UP000315724">
    <property type="component" value="Chromosome"/>
</dbReference>
<sequence>MSLNFLCLKVKFIVNCILVLSISYGCSKPPRGDRKETVQVTGKVSVDGEVPSSAIKVTCHDKDGLDTSQPSYSWSMTGEDGEFALSTYESGDGVPPGNYALTFMWGKMNAVSMSYGGPDQLKGKYDELSESPVDFEVTADSEPIDLGTIELTTAKK</sequence>
<dbReference type="EMBL" id="CP036267">
    <property type="protein sequence ID" value="QDT35195.1"/>
    <property type="molecule type" value="Genomic_DNA"/>
</dbReference>
<protein>
    <submittedName>
        <fullName evidence="1">Uncharacterized protein</fullName>
    </submittedName>
</protein>